<name>A0A7U4P3Z0_9BURK</name>
<evidence type="ECO:0000313" key="1">
    <source>
        <dbReference type="EMBL" id="QPS42239.1"/>
    </source>
</evidence>
<dbReference type="KEGG" id="bhg:I6G56_11405"/>
<sequence>MDGATMKKLMILPLVASALLSGCAVYPTEPAVGVDVGIGWHGERYWDGHRYWERDEWERAHPPQYYRRDDDRRDDRGGYRDGDRRDGGRWRDDRRGDDNRPY</sequence>
<dbReference type="Proteomes" id="UP000594943">
    <property type="component" value="Chromosome 1"/>
</dbReference>
<organism evidence="1 2">
    <name type="scientific">Burkholderia humptydooensis</name>
    <dbReference type="NCBI Taxonomy" id="430531"/>
    <lineage>
        <taxon>Bacteria</taxon>
        <taxon>Pseudomonadati</taxon>
        <taxon>Pseudomonadota</taxon>
        <taxon>Betaproteobacteria</taxon>
        <taxon>Burkholderiales</taxon>
        <taxon>Burkholderiaceae</taxon>
        <taxon>Burkholderia</taxon>
        <taxon>pseudomallei group</taxon>
    </lineage>
</organism>
<dbReference type="AlphaFoldDB" id="A0A7U4P3Z0"/>
<reference evidence="1 2" key="1">
    <citation type="submission" date="2020-12" db="EMBL/GenBank/DDBJ databases">
        <title>FDA dAtabase for Regulatory Grade micrObial Sequences (FDA-ARGOS): Supporting development and validation of Infectious Disease Dx tests.</title>
        <authorList>
            <person name="Nelson B."/>
            <person name="Plummer A."/>
            <person name="Tallon L."/>
            <person name="Sadzewicz L."/>
            <person name="Zhao X."/>
            <person name="Boylan J."/>
            <person name="Ott S."/>
            <person name="Bowen H."/>
            <person name="Vavikolanu K."/>
            <person name="Mehta A."/>
            <person name="Aluvathingal J."/>
            <person name="Nadendla S."/>
            <person name="Myers T."/>
            <person name="Yan Y."/>
            <person name="Sichtig H."/>
        </authorList>
    </citation>
    <scope>NUCLEOTIDE SEQUENCE [LARGE SCALE GENOMIC DNA]</scope>
    <source>
        <strain evidence="1 2">FDAARGOS_899</strain>
    </source>
</reference>
<protein>
    <submittedName>
        <fullName evidence="1">Uncharacterized protein</fullName>
    </submittedName>
</protein>
<accession>A0A7T2TYL5</accession>
<proteinExistence type="predicted"/>
<accession>A0A7U4P3Z0</accession>
<dbReference type="EMBL" id="CP065686">
    <property type="protein sequence ID" value="QPS42239.1"/>
    <property type="molecule type" value="Genomic_DNA"/>
</dbReference>
<gene>
    <name evidence="1" type="ORF">I6G56_11405</name>
</gene>
<dbReference type="PROSITE" id="PS51257">
    <property type="entry name" value="PROKAR_LIPOPROTEIN"/>
    <property type="match status" value="1"/>
</dbReference>
<evidence type="ECO:0000313" key="2">
    <source>
        <dbReference type="Proteomes" id="UP000594943"/>
    </source>
</evidence>